<organism evidence="2 3">
    <name type="scientific">Amanita thiersii Skay4041</name>
    <dbReference type="NCBI Taxonomy" id="703135"/>
    <lineage>
        <taxon>Eukaryota</taxon>
        <taxon>Fungi</taxon>
        <taxon>Dikarya</taxon>
        <taxon>Basidiomycota</taxon>
        <taxon>Agaricomycotina</taxon>
        <taxon>Agaricomycetes</taxon>
        <taxon>Agaricomycetidae</taxon>
        <taxon>Agaricales</taxon>
        <taxon>Pluteineae</taxon>
        <taxon>Amanitaceae</taxon>
        <taxon>Amanita</taxon>
    </lineage>
</organism>
<dbReference type="PANTHER" id="PTHR19288:SF46">
    <property type="entry name" value="HALOACID DEHALOGENASE-LIKE HYDROLASE DOMAIN-CONTAINING PROTEIN 2"/>
    <property type="match status" value="1"/>
</dbReference>
<accession>A0A2A9NDX8</accession>
<gene>
    <name evidence="2" type="ORF">AMATHDRAFT_200130</name>
</gene>
<protein>
    <submittedName>
        <fullName evidence="2">Uncharacterized protein</fullName>
    </submittedName>
</protein>
<dbReference type="SUPFAM" id="SSF56784">
    <property type="entry name" value="HAD-like"/>
    <property type="match status" value="1"/>
</dbReference>
<keyword evidence="1" id="KW-1133">Transmembrane helix</keyword>
<dbReference type="PANTHER" id="PTHR19288">
    <property type="entry name" value="4-NITROPHENYLPHOSPHATASE-RELATED"/>
    <property type="match status" value="1"/>
</dbReference>
<feature type="transmembrane region" description="Helical" evidence="1">
    <location>
        <begin position="382"/>
        <end position="400"/>
    </location>
</feature>
<keyword evidence="3" id="KW-1185">Reference proteome</keyword>
<dbReference type="InterPro" id="IPR036412">
    <property type="entry name" value="HAD-like_sf"/>
</dbReference>
<dbReference type="GO" id="GO:0005737">
    <property type="term" value="C:cytoplasm"/>
    <property type="evidence" value="ECO:0007669"/>
    <property type="project" value="TreeGrafter"/>
</dbReference>
<keyword evidence="1" id="KW-0812">Transmembrane</keyword>
<evidence type="ECO:0000256" key="1">
    <source>
        <dbReference type="SAM" id="Phobius"/>
    </source>
</evidence>
<dbReference type="Proteomes" id="UP000242287">
    <property type="component" value="Unassembled WGS sequence"/>
</dbReference>
<dbReference type="Pfam" id="PF13344">
    <property type="entry name" value="Hydrolase_6"/>
    <property type="match status" value="1"/>
</dbReference>
<dbReference type="OrthoDB" id="426235at2759"/>
<dbReference type="InterPro" id="IPR006357">
    <property type="entry name" value="HAD-SF_hydro_IIA"/>
</dbReference>
<proteinExistence type="predicted"/>
<dbReference type="InterPro" id="IPR023214">
    <property type="entry name" value="HAD_sf"/>
</dbReference>
<evidence type="ECO:0000313" key="3">
    <source>
        <dbReference type="Proteomes" id="UP000242287"/>
    </source>
</evidence>
<name>A0A2A9NDX8_9AGAR</name>
<dbReference type="AlphaFoldDB" id="A0A2A9NDX8"/>
<reference evidence="2 3" key="1">
    <citation type="submission" date="2014-02" db="EMBL/GenBank/DDBJ databases">
        <title>Transposable element dynamics among asymbiotic and ectomycorrhizal Amanita fungi.</title>
        <authorList>
            <consortium name="DOE Joint Genome Institute"/>
            <person name="Hess J."/>
            <person name="Skrede I."/>
            <person name="Wolfe B."/>
            <person name="LaButti K."/>
            <person name="Ohm R.A."/>
            <person name="Grigoriev I.V."/>
            <person name="Pringle A."/>
        </authorList>
    </citation>
    <scope>NUCLEOTIDE SEQUENCE [LARGE SCALE GENOMIC DNA]</scope>
    <source>
        <strain evidence="2 3">SKay4041</strain>
    </source>
</reference>
<dbReference type="Pfam" id="PF13242">
    <property type="entry name" value="Hydrolase_like"/>
    <property type="match status" value="1"/>
</dbReference>
<sequence length="443" mass="48949">MHIARQKPRPLIRAILIDVSGTLHVGNKPLPRAAEAIRRLRSFGIPFRLCSNTSKESTHSLVSRLRSQGFDVSNDEQRKDVWTSIGAVRQVLREQRLHRPYLLLSESACDELADLRNTDGAVTSYDSVVVALAPSALSYPNLNTAFRVLVGGGQSDSELRHMTDAQGCNSPPSRAAFPLIATHMARYLQSDTDDRLSLGPGPFVAALEYAAGIKAYVVGKPTKAFFETVMNDFRAEETSGKQGVIAIVGDDIENDLGDGALQLGLWRVLVRTGKYRPGDETKEGVSPPDEIAASFSAFTFLRIVSFHAYHTTHLHWDAVQCFSVFCQPWTSYHSILNIPFLRKRIIVDKPSDDGVTCHAHPQTTTLSSLLPLPANPDTENCHIIYIYIYSAHIYSSIVCVKHNHPRGRSRAHASSYKIVPFFRSFFIIISLCGVAACVGTYVP</sequence>
<dbReference type="STRING" id="703135.A0A2A9NDX8"/>
<dbReference type="EMBL" id="KZ302265">
    <property type="protein sequence ID" value="PFH45930.1"/>
    <property type="molecule type" value="Genomic_DNA"/>
</dbReference>
<evidence type="ECO:0000313" key="2">
    <source>
        <dbReference type="EMBL" id="PFH45930.1"/>
    </source>
</evidence>
<dbReference type="Gene3D" id="3.40.50.1000">
    <property type="entry name" value="HAD superfamily/HAD-like"/>
    <property type="match status" value="2"/>
</dbReference>
<keyword evidence="1" id="KW-0472">Membrane</keyword>
<feature type="transmembrane region" description="Helical" evidence="1">
    <location>
        <begin position="421"/>
        <end position="442"/>
    </location>
</feature>
<dbReference type="GO" id="GO:0016791">
    <property type="term" value="F:phosphatase activity"/>
    <property type="evidence" value="ECO:0007669"/>
    <property type="project" value="TreeGrafter"/>
</dbReference>